<dbReference type="PANTHER" id="PTHR21178:SF8">
    <property type="entry name" value="CILIA- AND FLAGELLA-ASSOCIATED PROTEIN 61"/>
    <property type="match status" value="1"/>
</dbReference>
<organism evidence="2 3">
    <name type="scientific">Paragonimus westermani</name>
    <dbReference type="NCBI Taxonomy" id="34504"/>
    <lineage>
        <taxon>Eukaryota</taxon>
        <taxon>Metazoa</taxon>
        <taxon>Spiralia</taxon>
        <taxon>Lophotrochozoa</taxon>
        <taxon>Platyhelminthes</taxon>
        <taxon>Trematoda</taxon>
        <taxon>Digenea</taxon>
        <taxon>Plagiorchiida</taxon>
        <taxon>Troglotremata</taxon>
        <taxon>Troglotrematidae</taxon>
        <taxon>Paragonimus</taxon>
    </lineage>
</organism>
<evidence type="ECO:0000313" key="3">
    <source>
        <dbReference type="Proteomes" id="UP000699462"/>
    </source>
</evidence>
<feature type="domain" description="CFAP61 dimerisation" evidence="1">
    <location>
        <begin position="86"/>
        <end position="205"/>
    </location>
</feature>
<sequence length="291" mass="33539">MATNNACLVYDARLVIDANFHTNDPAIRAAGPATKLQRIYYNDRWRHELANSREIGSLLGQQMLNMFDPSQPPLLKPPKDDCHLLPQFEEPKVVSALLPGDCQYLFVSKPALKELKEEMNNERNGVRILSTGGENMDKPYFSLHIDKYNKVQTIICLSKKPFPASNYIHLYGVHERLLNKLIDRYDEGLISDFYSFLDDVWPLAIYHDRFAEFQSEIREILQSIPPKGQQSIADKVREMLEGTGEIKPSELEQLKAVYLKDGYKRAVEERLLNFISFNYNLLPMYAKPDLV</sequence>
<dbReference type="InterPro" id="IPR038884">
    <property type="entry name" value="CFAP61"/>
</dbReference>
<protein>
    <recommendedName>
        <fullName evidence="1">CFAP61 dimerisation domain-containing protein</fullName>
    </recommendedName>
</protein>
<proteinExistence type="predicted"/>
<evidence type="ECO:0000313" key="2">
    <source>
        <dbReference type="EMBL" id="KAF8560715.1"/>
    </source>
</evidence>
<dbReference type="PANTHER" id="PTHR21178">
    <property type="entry name" value="CILIA- AND FLAGELLA-ASSOCIATED PROTEIN 61"/>
    <property type="match status" value="1"/>
</dbReference>
<dbReference type="InterPro" id="IPR056299">
    <property type="entry name" value="CFAP61_dimer"/>
</dbReference>
<name>A0A8T0CYK7_9TREM</name>
<dbReference type="OrthoDB" id="382863at2759"/>
<accession>A0A8T0CYK7</accession>
<keyword evidence="3" id="KW-1185">Reference proteome</keyword>
<dbReference type="Pfam" id="PF23150">
    <property type="entry name" value="CFAP61_dimer"/>
    <property type="match status" value="1"/>
</dbReference>
<dbReference type="Proteomes" id="UP000699462">
    <property type="component" value="Unassembled WGS sequence"/>
</dbReference>
<dbReference type="EMBL" id="JTDF01022282">
    <property type="protein sequence ID" value="KAF8560715.1"/>
    <property type="molecule type" value="Genomic_DNA"/>
</dbReference>
<evidence type="ECO:0000259" key="1">
    <source>
        <dbReference type="Pfam" id="PF23150"/>
    </source>
</evidence>
<gene>
    <name evidence="2" type="ORF">P879_10366</name>
</gene>
<reference evidence="2 3" key="1">
    <citation type="submission" date="2019-07" db="EMBL/GenBank/DDBJ databases">
        <title>Annotation for the trematode Paragonimus westermani.</title>
        <authorList>
            <person name="Choi Y.-J."/>
        </authorList>
    </citation>
    <scope>NUCLEOTIDE SEQUENCE [LARGE SCALE GENOMIC DNA]</scope>
    <source>
        <strain evidence="2">180907_Pwestermani</strain>
    </source>
</reference>
<dbReference type="AlphaFoldDB" id="A0A8T0CYK7"/>
<comment type="caution">
    <text evidence="2">The sequence shown here is derived from an EMBL/GenBank/DDBJ whole genome shotgun (WGS) entry which is preliminary data.</text>
</comment>